<organism evidence="1">
    <name type="scientific">CrAss-like virus sp. ctWDt29</name>
    <dbReference type="NCBI Taxonomy" id="2825836"/>
    <lineage>
        <taxon>Viruses</taxon>
        <taxon>Duplodnaviria</taxon>
        <taxon>Heunggongvirae</taxon>
        <taxon>Uroviricota</taxon>
        <taxon>Caudoviricetes</taxon>
        <taxon>Crassvirales</taxon>
    </lineage>
</organism>
<evidence type="ECO:0000313" key="1">
    <source>
        <dbReference type="EMBL" id="DAD98391.1"/>
    </source>
</evidence>
<dbReference type="EMBL" id="BK015261">
    <property type="protein sequence ID" value="DAD98391.1"/>
    <property type="molecule type" value="Genomic_DNA"/>
</dbReference>
<proteinExistence type="predicted"/>
<dbReference type="Pfam" id="PF25710">
    <property type="entry name" value="CrAss_Ring_3_4"/>
    <property type="match status" value="1"/>
</dbReference>
<dbReference type="InterPro" id="IPR057877">
    <property type="entry name" value="CrAss_Ring_3_4"/>
</dbReference>
<reference evidence="1" key="1">
    <citation type="journal article" date="2021" name="Proc. Natl. Acad. Sci. U.S.A.">
        <title>A Catalog of Tens of Thousands of Viruses from Human Metagenomes Reveals Hidden Associations with Chronic Diseases.</title>
        <authorList>
            <person name="Tisza M.J."/>
            <person name="Buck C.B."/>
        </authorList>
    </citation>
    <scope>NUCLEOTIDE SEQUENCE</scope>
    <source>
        <strain evidence="1">CtWDt29</strain>
    </source>
</reference>
<name>A0A8S5NVC7_9CAUD</name>
<sequence length="237" mass="26889">MTVEEFSNSFDTLLNSYALTPNFGEETSKQTIALDEYEKSVFLTKAQEEIVLGLYNGKNPYGDIFEGTEELRRYLSDLTAEKFLKPITNSSGTPLGLESKSKFFTLPEDLWFITMESVVVDNGKCGAETIMKVYPVKQDEYQVIRDNPFRGANDRRALRLDLSEGNVEIICKYLVSVYYIRYIKKVSPIILIDLSDGLSIEGQSKAKDCILHEALHQKILDRAVQLALQSKGYNINK</sequence>
<accession>A0A8S5NVC7</accession>
<protein>
    <submittedName>
        <fullName evidence="1">Uncharacterized protein</fullName>
    </submittedName>
</protein>